<keyword evidence="8" id="KW-1185">Reference proteome</keyword>
<accession>A0A1I7XU03</accession>
<name>A0A1I7XU03_HETBA</name>
<protein>
    <submittedName>
        <fullName evidence="9">C2H2-type domain-containing protein</fullName>
    </submittedName>
</protein>
<dbReference type="InterPro" id="IPR036236">
    <property type="entry name" value="Znf_C2H2_sf"/>
</dbReference>
<evidence type="ECO:0000313" key="8">
    <source>
        <dbReference type="Proteomes" id="UP000095283"/>
    </source>
</evidence>
<dbReference type="GO" id="GO:0000978">
    <property type="term" value="F:RNA polymerase II cis-regulatory region sequence-specific DNA binding"/>
    <property type="evidence" value="ECO:0007669"/>
    <property type="project" value="TreeGrafter"/>
</dbReference>
<dbReference type="AlphaFoldDB" id="A0A1I7XU03"/>
<dbReference type="WBParaSite" id="Hba_20973">
    <property type="protein sequence ID" value="Hba_20973"/>
    <property type="gene ID" value="Hba_20973"/>
</dbReference>
<evidence type="ECO:0000256" key="3">
    <source>
        <dbReference type="ARBA" id="ARBA00022771"/>
    </source>
</evidence>
<feature type="domain" description="C2H2-type" evidence="7">
    <location>
        <begin position="263"/>
        <end position="291"/>
    </location>
</feature>
<keyword evidence="2" id="KW-0677">Repeat</keyword>
<evidence type="ECO:0000256" key="6">
    <source>
        <dbReference type="PROSITE-ProRule" id="PRU00042"/>
    </source>
</evidence>
<organism evidence="8 9">
    <name type="scientific">Heterorhabditis bacteriophora</name>
    <name type="common">Entomopathogenic nematode worm</name>
    <dbReference type="NCBI Taxonomy" id="37862"/>
    <lineage>
        <taxon>Eukaryota</taxon>
        <taxon>Metazoa</taxon>
        <taxon>Ecdysozoa</taxon>
        <taxon>Nematoda</taxon>
        <taxon>Chromadorea</taxon>
        <taxon>Rhabditida</taxon>
        <taxon>Rhabditina</taxon>
        <taxon>Rhabditomorpha</taxon>
        <taxon>Strongyloidea</taxon>
        <taxon>Heterorhabditidae</taxon>
        <taxon>Heterorhabditis</taxon>
    </lineage>
</organism>
<keyword evidence="4" id="KW-0862">Zinc</keyword>
<evidence type="ECO:0000256" key="2">
    <source>
        <dbReference type="ARBA" id="ARBA00022737"/>
    </source>
</evidence>
<keyword evidence="1" id="KW-0479">Metal-binding</keyword>
<dbReference type="PANTHER" id="PTHR24393:SF34">
    <property type="entry name" value="PR_SET DOMAIN 13"/>
    <property type="match status" value="1"/>
</dbReference>
<evidence type="ECO:0000256" key="4">
    <source>
        <dbReference type="ARBA" id="ARBA00022833"/>
    </source>
</evidence>
<dbReference type="Gene3D" id="3.30.160.60">
    <property type="entry name" value="Classic Zinc Finger"/>
    <property type="match status" value="1"/>
</dbReference>
<evidence type="ECO:0000313" key="9">
    <source>
        <dbReference type="WBParaSite" id="Hba_20973"/>
    </source>
</evidence>
<dbReference type="PROSITE" id="PS00028">
    <property type="entry name" value="ZINC_FINGER_C2H2_1"/>
    <property type="match status" value="2"/>
</dbReference>
<evidence type="ECO:0000259" key="7">
    <source>
        <dbReference type="PROSITE" id="PS50157"/>
    </source>
</evidence>
<dbReference type="PANTHER" id="PTHR24393">
    <property type="entry name" value="ZINC FINGER PROTEIN"/>
    <property type="match status" value="1"/>
</dbReference>
<dbReference type="Proteomes" id="UP000095283">
    <property type="component" value="Unplaced"/>
</dbReference>
<feature type="domain" description="C2H2-type" evidence="7">
    <location>
        <begin position="210"/>
        <end position="234"/>
    </location>
</feature>
<evidence type="ECO:0000256" key="1">
    <source>
        <dbReference type="ARBA" id="ARBA00022723"/>
    </source>
</evidence>
<dbReference type="GO" id="GO:0001228">
    <property type="term" value="F:DNA-binding transcription activator activity, RNA polymerase II-specific"/>
    <property type="evidence" value="ECO:0007669"/>
    <property type="project" value="TreeGrafter"/>
</dbReference>
<proteinExistence type="predicted"/>
<dbReference type="PROSITE" id="PS50157">
    <property type="entry name" value="ZINC_FINGER_C2H2_2"/>
    <property type="match status" value="2"/>
</dbReference>
<dbReference type="SUPFAM" id="SSF57667">
    <property type="entry name" value="beta-beta-alpha zinc fingers"/>
    <property type="match status" value="1"/>
</dbReference>
<sequence>MEGIGETVCRLRGQPETVGRERIVLDSNGIPIQAKRPIRSTVSGGGAVVLSSEAQKTIDFDLPPPPPRPTDPAEIRKLVRSKMIRCKVNFKLEMISINYDFISTFIFREDEMERNRIEELTSGGFIPPQSEIEAENFDVTVNKLVFCFITFYLDVAFLICKYYIFSIPLPGELSNGVPARFDVYGQLRQPKRPYKKRKHKKMSHVFVKTYPCHFCEELFTSEVSVVTHERMHTGIIKFECKICDFKANRYLDMEEHKKEEHGYLCSICQEKFAEWSEIKNHTLREHGGYLTSESNTGYIECPRVWVMMKGE</sequence>
<keyword evidence="5" id="KW-0539">Nucleus</keyword>
<reference evidence="9" key="1">
    <citation type="submission" date="2016-11" db="UniProtKB">
        <authorList>
            <consortium name="WormBaseParasite"/>
        </authorList>
    </citation>
    <scope>IDENTIFICATION</scope>
</reference>
<keyword evidence="3 6" id="KW-0863">Zinc-finger</keyword>
<dbReference type="GO" id="GO:0005634">
    <property type="term" value="C:nucleus"/>
    <property type="evidence" value="ECO:0007669"/>
    <property type="project" value="TreeGrafter"/>
</dbReference>
<evidence type="ECO:0000256" key="5">
    <source>
        <dbReference type="ARBA" id="ARBA00023242"/>
    </source>
</evidence>
<dbReference type="SMART" id="SM00355">
    <property type="entry name" value="ZnF_C2H2"/>
    <property type="match status" value="3"/>
</dbReference>
<dbReference type="GO" id="GO:0008270">
    <property type="term" value="F:zinc ion binding"/>
    <property type="evidence" value="ECO:0007669"/>
    <property type="project" value="UniProtKB-KW"/>
</dbReference>
<dbReference type="InterPro" id="IPR013087">
    <property type="entry name" value="Znf_C2H2_type"/>
</dbReference>